<keyword evidence="1" id="KW-0732">Signal</keyword>
<name>A0A2A5CHU4_9GAMM</name>
<gene>
    <name evidence="2" type="ORF">COA71_00315</name>
</gene>
<comment type="caution">
    <text evidence="2">The sequence shown here is derived from an EMBL/GenBank/DDBJ whole genome shotgun (WGS) entry which is preliminary data.</text>
</comment>
<evidence type="ECO:0000256" key="1">
    <source>
        <dbReference type="SAM" id="SignalP"/>
    </source>
</evidence>
<dbReference type="NCBIfam" id="TIGR03759">
    <property type="entry name" value="conj_TIGR03759"/>
    <property type="match status" value="1"/>
</dbReference>
<dbReference type="AlphaFoldDB" id="A0A2A5CHU4"/>
<evidence type="ECO:0000313" key="2">
    <source>
        <dbReference type="EMBL" id="PCJ43352.1"/>
    </source>
</evidence>
<dbReference type="Proteomes" id="UP000228987">
    <property type="component" value="Unassembled WGS sequence"/>
</dbReference>
<feature type="signal peptide" evidence="1">
    <location>
        <begin position="1"/>
        <end position="22"/>
    </location>
</feature>
<proteinExistence type="predicted"/>
<dbReference type="EMBL" id="NVWI01000001">
    <property type="protein sequence ID" value="PCJ43352.1"/>
    <property type="molecule type" value="Genomic_DNA"/>
</dbReference>
<dbReference type="InterPro" id="IPR022293">
    <property type="entry name" value="Integrating-conj_element"/>
</dbReference>
<protein>
    <submittedName>
        <fullName evidence="2">TIGR03759 family integrating conjugative element protein</fullName>
    </submittedName>
</protein>
<feature type="chain" id="PRO_5013195803" evidence="1">
    <location>
        <begin position="23"/>
        <end position="275"/>
    </location>
</feature>
<evidence type="ECO:0000313" key="3">
    <source>
        <dbReference type="Proteomes" id="UP000228987"/>
    </source>
</evidence>
<accession>A0A2A5CHU4</accession>
<reference evidence="3" key="1">
    <citation type="submission" date="2017-08" db="EMBL/GenBank/DDBJ databases">
        <title>A dynamic microbial community with high functional redundancy inhabits the cold, oxic subseafloor aquifer.</title>
        <authorList>
            <person name="Tully B.J."/>
            <person name="Wheat C.G."/>
            <person name="Glazer B.T."/>
            <person name="Huber J.A."/>
        </authorList>
    </citation>
    <scope>NUCLEOTIDE SEQUENCE [LARGE SCALE GENOMIC DNA]</scope>
</reference>
<sequence>MNRGAMLINGLCLCLLSVGAFGATSDGENTASQTSILETPITRTQAVETQAALWRLEISEYERYLELMAGPLGKWNDNLDPLMALGMFPQNTQDERRYAELYAQLEFELTERVLNFQQAYRAAFDRLYPFVGMLDQRLLAPYFENELQQSQSQEAARQAQQIFLANDRLLIFVPLDCGRCLSSISHLMGLLAEVTESGVDVYIREAIDADAVEQWALENNIQAQWIEEGELTIYRDEGLYRRLVSQSAELNRIVLPIFLKRNDQYLQLDPRNLGL</sequence>
<organism evidence="2 3">
    <name type="scientific">SAR86 cluster bacterium</name>
    <dbReference type="NCBI Taxonomy" id="2030880"/>
    <lineage>
        <taxon>Bacteria</taxon>
        <taxon>Pseudomonadati</taxon>
        <taxon>Pseudomonadota</taxon>
        <taxon>Gammaproteobacteria</taxon>
        <taxon>SAR86 cluster</taxon>
    </lineage>
</organism>